<evidence type="ECO:0000256" key="7">
    <source>
        <dbReference type="ARBA" id="ARBA00022964"/>
    </source>
</evidence>
<accession>A0AAX4P7I0</accession>
<sequence>MKGSKDGTSLAGGSSSYDDLEYGKGFGNHVSSEAIKGALPVRGNNPKKCPLGLYAEQISGTAFTAPRKSNQRSWLYRMRPSVTHEPFHPLPFSNSKIIANFGDGGSHLVTTPNQMRWLPFDVPHKENATVDFVRGMFTMCGAGAASHKSGYAIHVYTANDSMRSTSFANADGDFLVVPQEGPLLLRTEFGRLKVSPGEIFVVQRGIRFSVDLLGETARGYILEIFEGHFSLPDLGPIGANGLANPQDFKSPVAWFERDGQTRPYDVVHKLDGQLFSAHQDFSPYNVVAWHGNYAPYKYDLADFCPMNAVNFDHPDPSIFTVLTCASQEPGTAVADFVVFPPRWSVAENTFRPPYYHRNCMSEFMGLIHGEYEAKKGGFLPGGASLHSCMSPHGPDTTTFEKASNQSEEPHHIGRDTMAFMFETNLFPKLTAAAMAAPTVDRDYYKCWVGLRQHFVLPDDDNKQEQQQQQQGRSPSRSNGLIF</sequence>
<organism evidence="16 17">
    <name type="scientific">Chloropicon roscoffensis</name>
    <dbReference type="NCBI Taxonomy" id="1461544"/>
    <lineage>
        <taxon>Eukaryota</taxon>
        <taxon>Viridiplantae</taxon>
        <taxon>Chlorophyta</taxon>
        <taxon>Chloropicophyceae</taxon>
        <taxon>Chloropicales</taxon>
        <taxon>Chloropicaceae</taxon>
        <taxon>Chloropicon</taxon>
    </lineage>
</organism>
<reference evidence="16 17" key="1">
    <citation type="submission" date="2024-03" db="EMBL/GenBank/DDBJ databases">
        <title>Complete genome sequence of the green alga Chloropicon roscoffensis RCC1871.</title>
        <authorList>
            <person name="Lemieux C."/>
            <person name="Pombert J.-F."/>
            <person name="Otis C."/>
            <person name="Turmel M."/>
        </authorList>
    </citation>
    <scope>NUCLEOTIDE SEQUENCE [LARGE SCALE GENOMIC DNA]</scope>
    <source>
        <strain evidence="16 17">RCC1871</strain>
    </source>
</reference>
<keyword evidence="17" id="KW-1185">Reference proteome</keyword>
<evidence type="ECO:0000313" key="16">
    <source>
        <dbReference type="EMBL" id="WZN61786.1"/>
    </source>
</evidence>
<evidence type="ECO:0000256" key="13">
    <source>
        <dbReference type="SAM" id="MobiDB-lite"/>
    </source>
</evidence>
<feature type="domain" description="Homogentisate 1,2-dioxygenase N-terminal" evidence="15">
    <location>
        <begin position="21"/>
        <end position="300"/>
    </location>
</feature>
<feature type="binding site" evidence="12">
    <location>
        <position position="356"/>
    </location>
    <ligand>
        <name>Fe cation</name>
        <dbReference type="ChEBI" id="CHEBI:24875"/>
    </ligand>
</feature>
<feature type="binding site" evidence="12">
    <location>
        <position position="392"/>
    </location>
    <ligand>
        <name>homogentisate</name>
        <dbReference type="ChEBI" id="CHEBI:16169"/>
    </ligand>
</feature>
<dbReference type="CDD" id="cd07000">
    <property type="entry name" value="cupin_HGO_N"/>
    <property type="match status" value="1"/>
</dbReference>
<dbReference type="PANTHER" id="PTHR11056">
    <property type="entry name" value="HOMOGENTISATE 1,2-DIOXYGENASE"/>
    <property type="match status" value="1"/>
</dbReference>
<dbReference type="GO" id="GO:0006572">
    <property type="term" value="P:L-tyrosine catabolic process"/>
    <property type="evidence" value="ECO:0007669"/>
    <property type="project" value="UniProtKB-KW"/>
</dbReference>
<dbReference type="NCBIfam" id="TIGR01015">
    <property type="entry name" value="hmgA"/>
    <property type="match status" value="1"/>
</dbReference>
<dbReference type="InterPro" id="IPR046452">
    <property type="entry name" value="HgmA_N"/>
</dbReference>
<feature type="region of interest" description="Disordered" evidence="13">
    <location>
        <begin position="460"/>
        <end position="482"/>
    </location>
</feature>
<evidence type="ECO:0000256" key="8">
    <source>
        <dbReference type="ARBA" id="ARBA00023002"/>
    </source>
</evidence>
<evidence type="ECO:0000256" key="4">
    <source>
        <dbReference type="ARBA" id="ARBA00013127"/>
    </source>
</evidence>
<evidence type="ECO:0000256" key="11">
    <source>
        <dbReference type="PIRSR" id="PIRSR605708-1"/>
    </source>
</evidence>
<comment type="similarity">
    <text evidence="3">Belongs to the homogentisate dioxygenase family.</text>
</comment>
<feature type="active site" description="Proton acceptor" evidence="11">
    <location>
        <position position="313"/>
    </location>
</feature>
<dbReference type="AlphaFoldDB" id="A0AAX4P7I0"/>
<protein>
    <recommendedName>
        <fullName evidence="4">homogentisate 1,2-dioxygenase</fullName>
        <ecNumber evidence="4">1.13.11.5</ecNumber>
    </recommendedName>
</protein>
<dbReference type="InterPro" id="IPR014710">
    <property type="entry name" value="RmlC-like_jellyroll"/>
</dbReference>
<gene>
    <name evidence="16" type="ORF">HKI87_04g33210</name>
</gene>
<dbReference type="Gene3D" id="2.60.120.10">
    <property type="entry name" value="Jelly Rolls"/>
    <property type="match status" value="1"/>
</dbReference>
<keyword evidence="6" id="KW-0828">Tyrosine catabolism</keyword>
<dbReference type="EC" id="1.13.11.5" evidence="4"/>
<evidence type="ECO:0000259" key="15">
    <source>
        <dbReference type="Pfam" id="PF20510"/>
    </source>
</evidence>
<keyword evidence="7" id="KW-0223">Dioxygenase</keyword>
<feature type="binding site" evidence="12">
    <location>
        <position position="392"/>
    </location>
    <ligand>
        <name>Fe cation</name>
        <dbReference type="ChEBI" id="CHEBI:24875"/>
    </ligand>
</feature>
<dbReference type="InterPro" id="IPR011051">
    <property type="entry name" value="RmlC_Cupin_sf"/>
</dbReference>
<feature type="domain" description="Homogentisate 1,2-dioxygenase C-terminal" evidence="14">
    <location>
        <begin position="302"/>
        <end position="454"/>
    </location>
</feature>
<evidence type="ECO:0000256" key="10">
    <source>
        <dbReference type="ARBA" id="ARBA00023232"/>
    </source>
</evidence>
<keyword evidence="9 12" id="KW-0408">Iron</keyword>
<evidence type="ECO:0000256" key="12">
    <source>
        <dbReference type="PIRSR" id="PIRSR605708-2"/>
    </source>
</evidence>
<keyword evidence="5 12" id="KW-0479">Metal-binding</keyword>
<dbReference type="FunFam" id="2.60.120.10:FF:000034">
    <property type="entry name" value="Homogentisate 1,2-dioxygenase"/>
    <property type="match status" value="1"/>
</dbReference>
<evidence type="ECO:0000256" key="1">
    <source>
        <dbReference type="ARBA" id="ARBA00001962"/>
    </source>
</evidence>
<dbReference type="GO" id="GO:0046872">
    <property type="term" value="F:metal ion binding"/>
    <property type="evidence" value="ECO:0007669"/>
    <property type="project" value="UniProtKB-KW"/>
</dbReference>
<dbReference type="Pfam" id="PF20510">
    <property type="entry name" value="HgmA_N"/>
    <property type="match status" value="1"/>
</dbReference>
<dbReference type="Pfam" id="PF04209">
    <property type="entry name" value="HgmA_C"/>
    <property type="match status" value="1"/>
</dbReference>
<feature type="binding site" evidence="12">
    <location>
        <position position="371"/>
    </location>
    <ligand>
        <name>homogentisate</name>
        <dbReference type="ChEBI" id="CHEBI:16169"/>
    </ligand>
</feature>
<evidence type="ECO:0000256" key="3">
    <source>
        <dbReference type="ARBA" id="ARBA00007757"/>
    </source>
</evidence>
<proteinExistence type="inferred from homology"/>
<evidence type="ECO:0000256" key="9">
    <source>
        <dbReference type="ARBA" id="ARBA00023004"/>
    </source>
</evidence>
<keyword evidence="8" id="KW-0560">Oxidoreductase</keyword>
<dbReference type="SUPFAM" id="SSF51182">
    <property type="entry name" value="RmlC-like cupins"/>
    <property type="match status" value="1"/>
</dbReference>
<feature type="binding site" evidence="12">
    <location>
        <position position="362"/>
    </location>
    <ligand>
        <name>Fe cation</name>
        <dbReference type="ChEBI" id="CHEBI:24875"/>
    </ligand>
</feature>
<evidence type="ECO:0000313" key="17">
    <source>
        <dbReference type="Proteomes" id="UP001472866"/>
    </source>
</evidence>
<keyword evidence="10" id="KW-0585">Phenylalanine catabolism</keyword>
<dbReference type="GO" id="GO:0004411">
    <property type="term" value="F:homogentisate 1,2-dioxygenase activity"/>
    <property type="evidence" value="ECO:0007669"/>
    <property type="project" value="UniProtKB-EC"/>
</dbReference>
<evidence type="ECO:0000256" key="5">
    <source>
        <dbReference type="ARBA" id="ARBA00022723"/>
    </source>
</evidence>
<feature type="compositionally biased region" description="Polar residues" evidence="13">
    <location>
        <begin position="471"/>
        <end position="482"/>
    </location>
</feature>
<evidence type="ECO:0000256" key="2">
    <source>
        <dbReference type="ARBA" id="ARBA00004704"/>
    </source>
</evidence>
<dbReference type="GO" id="GO:0005737">
    <property type="term" value="C:cytoplasm"/>
    <property type="evidence" value="ECO:0007669"/>
    <property type="project" value="TreeGrafter"/>
</dbReference>
<evidence type="ECO:0000259" key="14">
    <source>
        <dbReference type="Pfam" id="PF04209"/>
    </source>
</evidence>
<name>A0AAX4P7I0_9CHLO</name>
<dbReference type="EMBL" id="CP151504">
    <property type="protein sequence ID" value="WZN61786.1"/>
    <property type="molecule type" value="Genomic_DNA"/>
</dbReference>
<dbReference type="PANTHER" id="PTHR11056:SF0">
    <property type="entry name" value="HOMOGENTISATE 1,2-DIOXYGENASE"/>
    <property type="match status" value="1"/>
</dbReference>
<dbReference type="Proteomes" id="UP001472866">
    <property type="component" value="Chromosome 04"/>
</dbReference>
<evidence type="ECO:0000256" key="6">
    <source>
        <dbReference type="ARBA" id="ARBA00022878"/>
    </source>
</evidence>
<comment type="cofactor">
    <cofactor evidence="1 12">
        <name>Fe cation</name>
        <dbReference type="ChEBI" id="CHEBI:24875"/>
    </cofactor>
</comment>
<dbReference type="InterPro" id="IPR005708">
    <property type="entry name" value="Homogentis_dOase"/>
</dbReference>
<comment type="pathway">
    <text evidence="2">Amino-acid degradation; L-phenylalanine degradation; acetoacetate and fumarate from L-phenylalanine: step 4/6.</text>
</comment>
<dbReference type="InterPro" id="IPR046451">
    <property type="entry name" value="HgmA_C"/>
</dbReference>
<dbReference type="GO" id="GO:0006559">
    <property type="term" value="P:L-phenylalanine catabolic process"/>
    <property type="evidence" value="ECO:0007669"/>
    <property type="project" value="UniProtKB-KW"/>
</dbReference>